<dbReference type="GO" id="GO:0103039">
    <property type="term" value="F:protein methylthiotransferase activity"/>
    <property type="evidence" value="ECO:0007669"/>
    <property type="project" value="UniProtKB-EC"/>
</dbReference>
<keyword evidence="3 8" id="KW-0808">Transferase</keyword>
<name>A0A386UQQ6_9RHOB</name>
<sequence>MAPAYAAKPAGVKMTFRRARRRPPGLRLALNKRPGPHYMPPIMSQNPPLLRPDLAPSPIFDSALGDGGRRDGQPTIGMVSLGCPKALVDSERILTRLRAEGYAISPDYKGAGAVIVNTCGFLDSAKAESLQAIGEALAENGKVIVTGCLGAEPEYITGAHPSVLAVTGPQQYEQVLDAVHHAVPPSPDPFVDLLPASGVKLTPRHYSYLKISEGCNHACKFCIIPDMRGKLVSRPAHAVMREAEKLVEAGVRELLVISQDTSAYGLDRKFATERGHRAHITDLSRDLGSLGAWVRLHYVYPYPHVRDLIPLMAEGLVLPYLDIPFQHAHPDTLKRMARPAAAARTLDEIAAWRAACPEITLRSTFIVGYPGETEAEFQTLLDWLDEAQLDRVGCFQYENVAGARANLLPDHVAPEVKQERWDRFMEKAQAISEAKLAAKVGRRIEVIVDSVDEDGATCRTKADAPEIDGNLFIDDGFEALTPGDIVTVTVDEAGEYDLWGRLDAG</sequence>
<dbReference type="SMART" id="SM00729">
    <property type="entry name" value="Elp3"/>
    <property type="match status" value="1"/>
</dbReference>
<keyword evidence="1 8" id="KW-0004">4Fe-4S</keyword>
<feature type="domain" description="Radical SAM core" evidence="11">
    <location>
        <begin position="201"/>
        <end position="434"/>
    </location>
</feature>
<keyword evidence="7 8" id="KW-0411">Iron-sulfur</keyword>
<evidence type="ECO:0000313" key="12">
    <source>
        <dbReference type="EMBL" id="AYF02152.1"/>
    </source>
</evidence>
<dbReference type="Gene3D" id="3.80.30.20">
    <property type="entry name" value="tm_1862 like domain"/>
    <property type="match status" value="1"/>
</dbReference>
<dbReference type="Gene3D" id="3.40.50.12160">
    <property type="entry name" value="Methylthiotransferase, N-terminal domain"/>
    <property type="match status" value="1"/>
</dbReference>
<dbReference type="InterPro" id="IPR007197">
    <property type="entry name" value="rSAM"/>
</dbReference>
<dbReference type="InterPro" id="IPR006638">
    <property type="entry name" value="Elp3/MiaA/NifB-like_rSAM"/>
</dbReference>
<dbReference type="NCBIfam" id="TIGR01125">
    <property type="entry name" value="30S ribosomal protein S12 methylthiotransferase RimO"/>
    <property type="match status" value="1"/>
</dbReference>
<dbReference type="GO" id="GO:0035599">
    <property type="term" value="F:aspartic acid methylthiotransferase activity"/>
    <property type="evidence" value="ECO:0007669"/>
    <property type="project" value="TreeGrafter"/>
</dbReference>
<feature type="binding site" evidence="8">
    <location>
        <position position="215"/>
    </location>
    <ligand>
        <name>[4Fe-4S] cluster</name>
        <dbReference type="ChEBI" id="CHEBI:49883"/>
        <label>2</label>
        <note>4Fe-4S-S-AdoMet</note>
    </ligand>
</feature>
<dbReference type="InterPro" id="IPR005839">
    <property type="entry name" value="Methylthiotransferase"/>
</dbReference>
<comment type="catalytic activity">
    <reaction evidence="8">
        <text>L-aspartate(89)-[ribosomal protein uS12]-hydrogen + (sulfur carrier)-SH + AH2 + 2 S-adenosyl-L-methionine = 3-methylsulfanyl-L-aspartate(89)-[ribosomal protein uS12]-hydrogen + (sulfur carrier)-H + 5'-deoxyadenosine + L-methionine + A + S-adenosyl-L-homocysteine + 2 H(+)</text>
        <dbReference type="Rhea" id="RHEA:37087"/>
        <dbReference type="Rhea" id="RHEA-COMP:10460"/>
        <dbReference type="Rhea" id="RHEA-COMP:10461"/>
        <dbReference type="Rhea" id="RHEA-COMP:14737"/>
        <dbReference type="Rhea" id="RHEA-COMP:14739"/>
        <dbReference type="ChEBI" id="CHEBI:13193"/>
        <dbReference type="ChEBI" id="CHEBI:15378"/>
        <dbReference type="ChEBI" id="CHEBI:17319"/>
        <dbReference type="ChEBI" id="CHEBI:17499"/>
        <dbReference type="ChEBI" id="CHEBI:29917"/>
        <dbReference type="ChEBI" id="CHEBI:29961"/>
        <dbReference type="ChEBI" id="CHEBI:57844"/>
        <dbReference type="ChEBI" id="CHEBI:57856"/>
        <dbReference type="ChEBI" id="CHEBI:59789"/>
        <dbReference type="ChEBI" id="CHEBI:64428"/>
        <dbReference type="ChEBI" id="CHEBI:73599"/>
        <dbReference type="EC" id="2.8.4.4"/>
    </reaction>
</comment>
<evidence type="ECO:0000259" key="9">
    <source>
        <dbReference type="PROSITE" id="PS50926"/>
    </source>
</evidence>
<comment type="subcellular location">
    <subcellularLocation>
        <location evidence="8">Cytoplasm</location>
    </subcellularLocation>
</comment>
<dbReference type="FunFam" id="3.40.50.12160:FF:000002">
    <property type="entry name" value="Ribosomal protein S12 methylthiotransferase RimO"/>
    <property type="match status" value="1"/>
</dbReference>
<evidence type="ECO:0000256" key="5">
    <source>
        <dbReference type="ARBA" id="ARBA00022723"/>
    </source>
</evidence>
<reference evidence="13" key="1">
    <citation type="submission" date="2018-07" db="EMBL/GenBank/DDBJ databases">
        <title>Genome Structure of the Opportunistic Pathogen Paracoccus yeei (Alphaproteobacteria) and Identification of Putative Virulence Factors.</title>
        <authorList>
            <person name="Lasek R."/>
            <person name="Szuplewska M."/>
            <person name="Mitura M."/>
            <person name="Decewicz P."/>
            <person name="Chmielowska C."/>
            <person name="Pawlot A."/>
            <person name="Sentkowska D."/>
            <person name="Czarnecki J."/>
            <person name="Bartosik D."/>
        </authorList>
    </citation>
    <scope>NUCLEOTIDE SEQUENCE [LARGE SCALE GENOMIC DNA]</scope>
    <source>
        <strain evidence="13">CCUG 32053</strain>
    </source>
</reference>
<proteinExistence type="inferred from homology"/>
<dbReference type="Gene3D" id="2.40.50.140">
    <property type="entry name" value="Nucleic acid-binding proteins"/>
    <property type="match status" value="1"/>
</dbReference>
<dbReference type="InterPro" id="IPR002792">
    <property type="entry name" value="TRAM_dom"/>
</dbReference>
<feature type="domain" description="MTTase N-terminal" evidence="10">
    <location>
        <begin position="74"/>
        <end position="184"/>
    </location>
</feature>
<dbReference type="Pfam" id="PF00919">
    <property type="entry name" value="UPF0004"/>
    <property type="match status" value="1"/>
</dbReference>
<gene>
    <name evidence="8" type="primary">rimO</name>
    <name evidence="12" type="ORF">PY32053_02557</name>
</gene>
<keyword evidence="5 8" id="KW-0479">Metal-binding</keyword>
<accession>A0A386UQQ6</accession>
<dbReference type="PROSITE" id="PS51449">
    <property type="entry name" value="MTTASE_N"/>
    <property type="match status" value="1"/>
</dbReference>
<evidence type="ECO:0000259" key="10">
    <source>
        <dbReference type="PROSITE" id="PS51449"/>
    </source>
</evidence>
<dbReference type="GO" id="GO:0046872">
    <property type="term" value="F:metal ion binding"/>
    <property type="evidence" value="ECO:0007669"/>
    <property type="project" value="UniProtKB-KW"/>
</dbReference>
<evidence type="ECO:0000256" key="2">
    <source>
        <dbReference type="ARBA" id="ARBA00022490"/>
    </source>
</evidence>
<dbReference type="InterPro" id="IPR038135">
    <property type="entry name" value="Methylthiotransferase_N_sf"/>
</dbReference>
<dbReference type="HAMAP" id="MF_01865">
    <property type="entry name" value="MTTase_RimO"/>
    <property type="match status" value="1"/>
</dbReference>
<dbReference type="SUPFAM" id="SSF102114">
    <property type="entry name" value="Radical SAM enzymes"/>
    <property type="match status" value="1"/>
</dbReference>
<keyword evidence="6 8" id="KW-0408">Iron</keyword>
<evidence type="ECO:0000256" key="4">
    <source>
        <dbReference type="ARBA" id="ARBA00022691"/>
    </source>
</evidence>
<feature type="binding site" evidence="8">
    <location>
        <position position="148"/>
    </location>
    <ligand>
        <name>[4Fe-4S] cluster</name>
        <dbReference type="ChEBI" id="CHEBI:49883"/>
        <label>1</label>
    </ligand>
</feature>
<dbReference type="EMBL" id="CP031078">
    <property type="protein sequence ID" value="AYF02152.1"/>
    <property type="molecule type" value="Genomic_DNA"/>
</dbReference>
<dbReference type="PROSITE" id="PS50926">
    <property type="entry name" value="TRAM"/>
    <property type="match status" value="1"/>
</dbReference>
<dbReference type="InterPro" id="IPR023404">
    <property type="entry name" value="rSAM_horseshoe"/>
</dbReference>
<evidence type="ECO:0000256" key="3">
    <source>
        <dbReference type="ARBA" id="ARBA00022679"/>
    </source>
</evidence>
<dbReference type="InterPro" id="IPR058240">
    <property type="entry name" value="rSAM_sf"/>
</dbReference>
<protein>
    <recommendedName>
        <fullName evidence="8">Ribosomal protein uS12 methylthiotransferase RimO</fullName>
        <shortName evidence="8">uS12 MTTase</shortName>
        <shortName evidence="8">uS12 methylthiotransferase</shortName>
        <ecNumber evidence="8">2.8.4.4</ecNumber>
    </recommendedName>
    <alternativeName>
        <fullName evidence="8">Ribosomal protein uS12 (aspartate-C(3))-methylthiotransferase</fullName>
    </alternativeName>
    <alternativeName>
        <fullName evidence="8">Ribosome maturation factor RimO</fullName>
    </alternativeName>
</protein>
<dbReference type="InterPro" id="IPR005840">
    <property type="entry name" value="Ribosomal_uS12_MeSTrfase_RimO"/>
</dbReference>
<feature type="binding site" evidence="8">
    <location>
        <position position="83"/>
    </location>
    <ligand>
        <name>[4Fe-4S] cluster</name>
        <dbReference type="ChEBI" id="CHEBI:49883"/>
        <label>1</label>
    </ligand>
</feature>
<dbReference type="PROSITE" id="PS51918">
    <property type="entry name" value="RADICAL_SAM"/>
    <property type="match status" value="1"/>
</dbReference>
<keyword evidence="4 8" id="KW-0949">S-adenosyl-L-methionine</keyword>
<evidence type="ECO:0000256" key="6">
    <source>
        <dbReference type="ARBA" id="ARBA00023004"/>
    </source>
</evidence>
<dbReference type="CDD" id="cd01335">
    <property type="entry name" value="Radical_SAM"/>
    <property type="match status" value="1"/>
</dbReference>
<dbReference type="Pfam" id="PF04055">
    <property type="entry name" value="Radical_SAM"/>
    <property type="match status" value="1"/>
</dbReference>
<dbReference type="GO" id="GO:0005829">
    <property type="term" value="C:cytosol"/>
    <property type="evidence" value="ECO:0007669"/>
    <property type="project" value="TreeGrafter"/>
</dbReference>
<dbReference type="GO" id="GO:0005840">
    <property type="term" value="C:ribosome"/>
    <property type="evidence" value="ECO:0007669"/>
    <property type="project" value="UniProtKB-KW"/>
</dbReference>
<dbReference type="Pfam" id="PF18693">
    <property type="entry name" value="TRAM_2"/>
    <property type="match status" value="1"/>
</dbReference>
<comment type="cofactor">
    <cofactor evidence="8">
        <name>[4Fe-4S] cluster</name>
        <dbReference type="ChEBI" id="CHEBI:49883"/>
    </cofactor>
    <text evidence="8">Binds 2 [4Fe-4S] clusters. One cluster is coordinated with 3 cysteines and an exchangeable S-adenosyl-L-methionine.</text>
</comment>
<comment type="function">
    <text evidence="8">Catalyzes the methylthiolation of an aspartic acid residue of ribosomal protein uS12.</text>
</comment>
<dbReference type="PANTHER" id="PTHR43837">
    <property type="entry name" value="RIBOSOMAL PROTEIN S12 METHYLTHIOTRANSFERASE RIMO"/>
    <property type="match status" value="1"/>
</dbReference>
<dbReference type="SFLD" id="SFLDG01082">
    <property type="entry name" value="B12-binding_domain_containing"/>
    <property type="match status" value="1"/>
</dbReference>
<dbReference type="NCBIfam" id="TIGR00089">
    <property type="entry name" value="MiaB/RimO family radical SAM methylthiotransferase"/>
    <property type="match status" value="1"/>
</dbReference>
<dbReference type="GO" id="GO:0006400">
    <property type="term" value="P:tRNA modification"/>
    <property type="evidence" value="ECO:0007669"/>
    <property type="project" value="InterPro"/>
</dbReference>
<feature type="domain" description="TRAM" evidence="9">
    <location>
        <begin position="437"/>
        <end position="504"/>
    </location>
</feature>
<evidence type="ECO:0000313" key="13">
    <source>
        <dbReference type="Proteomes" id="UP000272010"/>
    </source>
</evidence>
<feature type="binding site" evidence="8">
    <location>
        <position position="222"/>
    </location>
    <ligand>
        <name>[4Fe-4S] cluster</name>
        <dbReference type="ChEBI" id="CHEBI:49883"/>
        <label>2</label>
        <note>4Fe-4S-S-AdoMet</note>
    </ligand>
</feature>
<dbReference type="SFLD" id="SFLDG01061">
    <property type="entry name" value="methylthiotransferase"/>
    <property type="match status" value="1"/>
</dbReference>
<keyword evidence="12" id="KW-0689">Ribosomal protein</keyword>
<evidence type="ECO:0000256" key="7">
    <source>
        <dbReference type="ARBA" id="ARBA00023014"/>
    </source>
</evidence>
<dbReference type="FunFam" id="3.80.30.20:FF:000001">
    <property type="entry name" value="tRNA-2-methylthio-N(6)-dimethylallyladenosine synthase 2"/>
    <property type="match status" value="1"/>
</dbReference>
<dbReference type="AlphaFoldDB" id="A0A386UQQ6"/>
<dbReference type="PANTHER" id="PTHR43837:SF1">
    <property type="entry name" value="RIBOSOMAL PROTEIN US12 METHYLTHIOTRANSFERASE RIMO"/>
    <property type="match status" value="1"/>
</dbReference>
<feature type="binding site" evidence="8">
    <location>
        <position position="119"/>
    </location>
    <ligand>
        <name>[4Fe-4S] cluster</name>
        <dbReference type="ChEBI" id="CHEBI:49883"/>
        <label>1</label>
    </ligand>
</feature>
<evidence type="ECO:0000256" key="1">
    <source>
        <dbReference type="ARBA" id="ARBA00022485"/>
    </source>
</evidence>
<dbReference type="InterPro" id="IPR013848">
    <property type="entry name" value="Methylthiotransferase_N"/>
</dbReference>
<dbReference type="SFLD" id="SFLDS00029">
    <property type="entry name" value="Radical_SAM"/>
    <property type="match status" value="1"/>
</dbReference>
<dbReference type="SFLD" id="SFLDF00274">
    <property type="entry name" value="ribosomal_protein_S12_methylth"/>
    <property type="match status" value="1"/>
</dbReference>
<evidence type="ECO:0000256" key="8">
    <source>
        <dbReference type="HAMAP-Rule" id="MF_01865"/>
    </source>
</evidence>
<dbReference type="InterPro" id="IPR012340">
    <property type="entry name" value="NA-bd_OB-fold"/>
</dbReference>
<keyword evidence="12" id="KW-0687">Ribonucleoprotein</keyword>
<dbReference type="GO" id="GO:0051539">
    <property type="term" value="F:4 iron, 4 sulfur cluster binding"/>
    <property type="evidence" value="ECO:0007669"/>
    <property type="project" value="UniProtKB-UniRule"/>
</dbReference>
<feature type="binding site" evidence="8">
    <location>
        <position position="219"/>
    </location>
    <ligand>
        <name>[4Fe-4S] cluster</name>
        <dbReference type="ChEBI" id="CHEBI:49883"/>
        <label>2</label>
        <note>4Fe-4S-S-AdoMet</note>
    </ligand>
</feature>
<dbReference type="EC" id="2.8.4.4" evidence="8"/>
<organism evidence="12 13">
    <name type="scientific">Paracoccus yeei</name>
    <dbReference type="NCBI Taxonomy" id="147645"/>
    <lineage>
        <taxon>Bacteria</taxon>
        <taxon>Pseudomonadati</taxon>
        <taxon>Pseudomonadota</taxon>
        <taxon>Alphaproteobacteria</taxon>
        <taxon>Rhodobacterales</taxon>
        <taxon>Paracoccaceae</taxon>
        <taxon>Paracoccus</taxon>
    </lineage>
</organism>
<dbReference type="Proteomes" id="UP000272010">
    <property type="component" value="Chromosome"/>
</dbReference>
<keyword evidence="2 8" id="KW-0963">Cytoplasm</keyword>
<comment type="similarity">
    <text evidence="8">Belongs to the methylthiotransferase family. RimO subfamily.</text>
</comment>
<evidence type="ECO:0000259" key="11">
    <source>
        <dbReference type="PROSITE" id="PS51918"/>
    </source>
</evidence>